<dbReference type="PANTHER" id="PTHR48434">
    <property type="entry name" value="(RAPE) HYPOTHETICAL PROTEIN"/>
    <property type="match status" value="1"/>
</dbReference>
<keyword evidence="1" id="KW-1185">Reference proteome</keyword>
<dbReference type="RefSeq" id="XP_009787916.1">
    <property type="nucleotide sequence ID" value="XM_009789614.1"/>
</dbReference>
<evidence type="ECO:0000313" key="2">
    <source>
        <dbReference type="RefSeq" id="XP_009787916.1"/>
    </source>
</evidence>
<protein>
    <submittedName>
        <fullName evidence="2">Uncharacterized protein LOC104235792</fullName>
    </submittedName>
</protein>
<dbReference type="AlphaFoldDB" id="A0A1U7XE35"/>
<name>A0A1U7XE35_NICSY</name>
<gene>
    <name evidence="2" type="primary">LOC104235792</name>
</gene>
<accession>A0A1U7XE35</accession>
<dbReference type="Proteomes" id="UP000189701">
    <property type="component" value="Unplaced"/>
</dbReference>
<organism evidence="1 2">
    <name type="scientific">Nicotiana sylvestris</name>
    <name type="common">Wood tobacco</name>
    <name type="synonym">South American tobacco</name>
    <dbReference type="NCBI Taxonomy" id="4096"/>
    <lineage>
        <taxon>Eukaryota</taxon>
        <taxon>Viridiplantae</taxon>
        <taxon>Streptophyta</taxon>
        <taxon>Embryophyta</taxon>
        <taxon>Tracheophyta</taxon>
        <taxon>Spermatophyta</taxon>
        <taxon>Magnoliopsida</taxon>
        <taxon>eudicotyledons</taxon>
        <taxon>Gunneridae</taxon>
        <taxon>Pentapetalae</taxon>
        <taxon>asterids</taxon>
        <taxon>lamiids</taxon>
        <taxon>Solanales</taxon>
        <taxon>Solanaceae</taxon>
        <taxon>Nicotianoideae</taxon>
        <taxon>Nicotianeae</taxon>
        <taxon>Nicotiana</taxon>
    </lineage>
</organism>
<reference evidence="2" key="2">
    <citation type="submission" date="2025-08" db="UniProtKB">
        <authorList>
            <consortium name="RefSeq"/>
        </authorList>
    </citation>
    <scope>IDENTIFICATION</scope>
    <source>
        <tissue evidence="2">Leaf</tissue>
    </source>
</reference>
<reference evidence="1" key="1">
    <citation type="journal article" date="2013" name="Genome Biol.">
        <title>Reference genomes and transcriptomes of Nicotiana sylvestris and Nicotiana tomentosiformis.</title>
        <authorList>
            <person name="Sierro N."/>
            <person name="Battey J.N."/>
            <person name="Ouadi S."/>
            <person name="Bovet L."/>
            <person name="Goepfert S."/>
            <person name="Bakaher N."/>
            <person name="Peitsch M.C."/>
            <person name="Ivanov N.V."/>
        </authorList>
    </citation>
    <scope>NUCLEOTIDE SEQUENCE [LARGE SCALE GENOMIC DNA]</scope>
</reference>
<sequence>MDYLHTPIGLSVQYRPQTYNFKDYMDVWFNFLYVRPKSHTWFVKYSEQAQKSVIPRWFYDWWKIFGGTEQTMPRSFQAEASSEQIFVSELHFVMCTLRTLNAICQTLNKVSDYLYPLFSTLDDNSNATNCSSSC</sequence>
<evidence type="ECO:0000313" key="1">
    <source>
        <dbReference type="Proteomes" id="UP000189701"/>
    </source>
</evidence>
<dbReference type="PANTHER" id="PTHR48434:SF1">
    <property type="entry name" value="(RAPE) HYPOTHETICAL PROTEIN"/>
    <property type="match status" value="1"/>
</dbReference>
<proteinExistence type="predicted"/>